<dbReference type="SUPFAM" id="SSF56091">
    <property type="entry name" value="DNA ligase/mRNA capping enzyme, catalytic domain"/>
    <property type="match status" value="1"/>
</dbReference>
<dbReference type="Proteomes" id="UP000803844">
    <property type="component" value="Unassembled WGS sequence"/>
</dbReference>
<dbReference type="GO" id="GO:0016874">
    <property type="term" value="F:ligase activity"/>
    <property type="evidence" value="ECO:0007669"/>
    <property type="project" value="UniProtKB-KW"/>
</dbReference>
<keyword evidence="3" id="KW-1185">Reference proteome</keyword>
<dbReference type="InterPro" id="IPR021122">
    <property type="entry name" value="RNA_ligase_dom_REL/Rnl2"/>
</dbReference>
<organism evidence="2 3">
    <name type="scientific">Cryphonectria parasitica (strain ATCC 38755 / EP155)</name>
    <dbReference type="NCBI Taxonomy" id="660469"/>
    <lineage>
        <taxon>Eukaryota</taxon>
        <taxon>Fungi</taxon>
        <taxon>Dikarya</taxon>
        <taxon>Ascomycota</taxon>
        <taxon>Pezizomycotina</taxon>
        <taxon>Sordariomycetes</taxon>
        <taxon>Sordariomycetidae</taxon>
        <taxon>Diaporthales</taxon>
        <taxon>Cryphonectriaceae</taxon>
        <taxon>Cryphonectria-Endothia species complex</taxon>
        <taxon>Cryphonectria</taxon>
    </lineage>
</organism>
<protein>
    <submittedName>
        <fullName evidence="2">DNA ligase/mRNA capping enzyme</fullName>
    </submittedName>
</protein>
<dbReference type="OrthoDB" id="17053at2759"/>
<dbReference type="Pfam" id="PF09414">
    <property type="entry name" value="RNA_ligase"/>
    <property type="match status" value="1"/>
</dbReference>
<dbReference type="GeneID" id="63834103"/>
<feature type="domain" description="RNA ligase" evidence="1">
    <location>
        <begin position="51"/>
        <end position="234"/>
    </location>
</feature>
<dbReference type="EMBL" id="MU032346">
    <property type="protein sequence ID" value="KAF3767182.1"/>
    <property type="molecule type" value="Genomic_DNA"/>
</dbReference>
<evidence type="ECO:0000313" key="3">
    <source>
        <dbReference type="Proteomes" id="UP000803844"/>
    </source>
</evidence>
<gene>
    <name evidence="2" type="ORF">M406DRAFT_254611</name>
</gene>
<accession>A0A9P4Y596</accession>
<comment type="caution">
    <text evidence="2">The sequence shown here is derived from an EMBL/GenBank/DDBJ whole genome shotgun (WGS) entry which is preliminary data.</text>
</comment>
<sequence>MKWEEQKFEPKQLPHLKLGTVPTRLFKKTDVTRVEDCPNLFTKAKYHKYLYQESVKMDGTSMTIYFVNSNLPLFANLNPLPEKVGPNTVHPNGRFGVCSKNMDINELSDCQFGYWKIALRYDLPKKLAAKGRSVAIHGEFCGHNINQNREKIRGGQVDFFVFSIYDVTTQKYMNPKIVVGIAQQLGLKHVPVLGYVKIREIADSHHELKKRAMQRKGEGLVYKCLHDGRSFKVISSTYLLEHGL</sequence>
<dbReference type="Gene3D" id="3.30.470.30">
    <property type="entry name" value="DNA ligase/mRNA capping enzyme"/>
    <property type="match status" value="1"/>
</dbReference>
<evidence type="ECO:0000259" key="1">
    <source>
        <dbReference type="Pfam" id="PF09414"/>
    </source>
</evidence>
<reference evidence="2" key="1">
    <citation type="journal article" date="2020" name="Phytopathology">
        <title>Genome sequence of the chestnut blight fungus Cryphonectria parasitica EP155: A fundamental resource for an archetypical invasive plant pathogen.</title>
        <authorList>
            <person name="Crouch J.A."/>
            <person name="Dawe A."/>
            <person name="Aerts A."/>
            <person name="Barry K."/>
            <person name="Churchill A.C.L."/>
            <person name="Grimwood J."/>
            <person name="Hillman B."/>
            <person name="Milgroom M.G."/>
            <person name="Pangilinan J."/>
            <person name="Smith M."/>
            <person name="Salamov A."/>
            <person name="Schmutz J."/>
            <person name="Yadav J."/>
            <person name="Grigoriev I.V."/>
            <person name="Nuss D."/>
        </authorList>
    </citation>
    <scope>NUCLEOTIDE SEQUENCE</scope>
    <source>
        <strain evidence="2">EP155</strain>
    </source>
</reference>
<dbReference type="RefSeq" id="XP_040778143.1">
    <property type="nucleotide sequence ID" value="XM_040916974.1"/>
</dbReference>
<dbReference type="AlphaFoldDB" id="A0A9P4Y596"/>
<evidence type="ECO:0000313" key="2">
    <source>
        <dbReference type="EMBL" id="KAF3767182.1"/>
    </source>
</evidence>
<name>A0A9P4Y596_CRYP1</name>
<proteinExistence type="predicted"/>
<keyword evidence="2" id="KW-0436">Ligase</keyword>